<evidence type="ECO:0000256" key="1">
    <source>
        <dbReference type="ARBA" id="ARBA00022448"/>
    </source>
</evidence>
<dbReference type="EMBL" id="JAEPCM010000347">
    <property type="protein sequence ID" value="MCG7946732.1"/>
    <property type="molecule type" value="Genomic_DNA"/>
</dbReference>
<evidence type="ECO:0000256" key="2">
    <source>
        <dbReference type="ARBA" id="ARBA00022927"/>
    </source>
</evidence>
<sequence length="177" mass="20167">MKTSEETKLKKSIQEGYEAGYKEGLIKSEEDLNLKFKSFLTELINNISINRIETDQEIIELACEVINKIASNIKPNEMLKSMAVSAINKLQNKRELQINVNPQHVEELQKTIRSLNNNGIEEYFSIDVRPDKTLGQLDIIIKSQSGETIASFSDQLNLIKDNMLDEMSNHSNYSSQT</sequence>
<dbReference type="GO" id="GO:0005829">
    <property type="term" value="C:cytosol"/>
    <property type="evidence" value="ECO:0007669"/>
    <property type="project" value="TreeGrafter"/>
</dbReference>
<dbReference type="PANTHER" id="PTHR34982:SF1">
    <property type="entry name" value="FLAGELLAR ASSEMBLY PROTEIN FLIH"/>
    <property type="match status" value="1"/>
</dbReference>
<dbReference type="InterPro" id="IPR051472">
    <property type="entry name" value="T3SS_Stator/FliH"/>
</dbReference>
<comment type="caution">
    <text evidence="3">The sequence shown here is derived from an EMBL/GenBank/DDBJ whole genome shotgun (WGS) entry which is preliminary data.</text>
</comment>
<dbReference type="Proteomes" id="UP000886667">
    <property type="component" value="Unassembled WGS sequence"/>
</dbReference>
<keyword evidence="2" id="KW-0653">Protein transport</keyword>
<organism evidence="3 4">
    <name type="scientific">Candidatus Thiodiazotropha taylori</name>
    <dbReference type="NCBI Taxonomy" id="2792791"/>
    <lineage>
        <taxon>Bacteria</taxon>
        <taxon>Pseudomonadati</taxon>
        <taxon>Pseudomonadota</taxon>
        <taxon>Gammaproteobacteria</taxon>
        <taxon>Chromatiales</taxon>
        <taxon>Sedimenticolaceae</taxon>
        <taxon>Candidatus Thiodiazotropha</taxon>
    </lineage>
</organism>
<protein>
    <recommendedName>
        <fullName evidence="5">Flagellar assembly protein FliH/Type III secretion system HrpE domain-containing protein</fullName>
    </recommendedName>
</protein>
<name>A0A9E4N4C0_9GAMM</name>
<dbReference type="GO" id="GO:0015031">
    <property type="term" value="P:protein transport"/>
    <property type="evidence" value="ECO:0007669"/>
    <property type="project" value="UniProtKB-KW"/>
</dbReference>
<evidence type="ECO:0008006" key="5">
    <source>
        <dbReference type="Google" id="ProtNLM"/>
    </source>
</evidence>
<proteinExistence type="predicted"/>
<dbReference type="PANTHER" id="PTHR34982">
    <property type="entry name" value="YOP PROTEINS TRANSLOCATION PROTEIN L"/>
    <property type="match status" value="1"/>
</dbReference>
<gene>
    <name evidence="3" type="ORF">JAZ07_10355</name>
</gene>
<reference evidence="3" key="1">
    <citation type="journal article" date="2021" name="Proc. Natl. Acad. Sci. U.S.A.">
        <title>Global biogeography of chemosynthetic symbionts reveals both localized and globally distributed symbiont groups. .</title>
        <authorList>
            <person name="Osvatic J.T."/>
            <person name="Wilkins L.G.E."/>
            <person name="Leibrecht L."/>
            <person name="Leray M."/>
            <person name="Zauner S."/>
            <person name="Polzin J."/>
            <person name="Camacho Y."/>
            <person name="Gros O."/>
            <person name="van Gils J.A."/>
            <person name="Eisen J.A."/>
            <person name="Petersen J.M."/>
            <person name="Yuen B."/>
        </authorList>
    </citation>
    <scope>NUCLEOTIDE SEQUENCE</scope>
    <source>
        <strain evidence="3">MAGclacostrist064TRANS</strain>
    </source>
</reference>
<dbReference type="AlphaFoldDB" id="A0A9E4N4C0"/>
<evidence type="ECO:0000313" key="3">
    <source>
        <dbReference type="EMBL" id="MCG7946732.1"/>
    </source>
</evidence>
<accession>A0A9E4N4C0</accession>
<keyword evidence="1" id="KW-0813">Transport</keyword>
<evidence type="ECO:0000313" key="4">
    <source>
        <dbReference type="Proteomes" id="UP000886667"/>
    </source>
</evidence>